<reference evidence="1" key="1">
    <citation type="submission" date="2022-07" db="EMBL/GenBank/DDBJ databases">
        <title>Genome Sequence of Xylaria arbuscula.</title>
        <authorList>
            <person name="Buettner E."/>
        </authorList>
    </citation>
    <scope>NUCLEOTIDE SEQUENCE</scope>
    <source>
        <strain evidence="1">VT107</strain>
    </source>
</reference>
<gene>
    <name evidence="1" type="ORF">NPX13_g3222</name>
</gene>
<dbReference type="Proteomes" id="UP001148614">
    <property type="component" value="Unassembled WGS sequence"/>
</dbReference>
<dbReference type="AlphaFoldDB" id="A0A9W8NIL7"/>
<accession>A0A9W8NIL7</accession>
<protein>
    <submittedName>
        <fullName evidence="1">Uncharacterized protein</fullName>
    </submittedName>
</protein>
<keyword evidence="2" id="KW-1185">Reference proteome</keyword>
<proteinExistence type="predicted"/>
<sequence length="67" mass="7369">MDAAISQRIAMIDSAIIVARQWLLEATTRQEESDRQANLDELQANLVAEQAALDALRSEQTTTAPSQ</sequence>
<name>A0A9W8NIL7_9PEZI</name>
<organism evidence="1 2">
    <name type="scientific">Xylaria arbuscula</name>
    <dbReference type="NCBI Taxonomy" id="114810"/>
    <lineage>
        <taxon>Eukaryota</taxon>
        <taxon>Fungi</taxon>
        <taxon>Dikarya</taxon>
        <taxon>Ascomycota</taxon>
        <taxon>Pezizomycotina</taxon>
        <taxon>Sordariomycetes</taxon>
        <taxon>Xylariomycetidae</taxon>
        <taxon>Xylariales</taxon>
        <taxon>Xylariaceae</taxon>
        <taxon>Xylaria</taxon>
    </lineage>
</organism>
<evidence type="ECO:0000313" key="1">
    <source>
        <dbReference type="EMBL" id="KAJ3577341.1"/>
    </source>
</evidence>
<evidence type="ECO:0000313" key="2">
    <source>
        <dbReference type="Proteomes" id="UP001148614"/>
    </source>
</evidence>
<comment type="caution">
    <text evidence="1">The sequence shown here is derived from an EMBL/GenBank/DDBJ whole genome shotgun (WGS) entry which is preliminary data.</text>
</comment>
<dbReference type="EMBL" id="JANPWZ010000387">
    <property type="protein sequence ID" value="KAJ3577341.1"/>
    <property type="molecule type" value="Genomic_DNA"/>
</dbReference>